<dbReference type="EMBL" id="CP159373">
    <property type="protein sequence ID" value="XCN72521.1"/>
    <property type="molecule type" value="Genomic_DNA"/>
</dbReference>
<dbReference type="InterPro" id="IPR003953">
    <property type="entry name" value="FAD-dep_OxRdtase_2_FAD-bd"/>
</dbReference>
<evidence type="ECO:0000256" key="8">
    <source>
        <dbReference type="ARBA" id="ARBA00023004"/>
    </source>
</evidence>
<evidence type="ECO:0000256" key="1">
    <source>
        <dbReference type="ARBA" id="ARBA00001974"/>
    </source>
</evidence>
<keyword evidence="6" id="KW-0274">FAD</keyword>
<comment type="cofactor">
    <cofactor evidence="1">
        <name>FAD</name>
        <dbReference type="ChEBI" id="CHEBI:57692"/>
    </cofactor>
</comment>
<keyword evidence="8" id="KW-0408">Iron</keyword>
<feature type="domain" description="4Fe-4S ferredoxin-type" evidence="10">
    <location>
        <begin position="1075"/>
        <end position="1104"/>
    </location>
</feature>
<proteinExistence type="inferred from homology"/>
<dbReference type="AlphaFoldDB" id="A0AAU8LUC3"/>
<evidence type="ECO:0000256" key="7">
    <source>
        <dbReference type="ARBA" id="ARBA00023002"/>
    </source>
</evidence>
<dbReference type="InterPro" id="IPR036188">
    <property type="entry name" value="FAD/NAD-bd_sf"/>
</dbReference>
<dbReference type="PANTHER" id="PTHR43498:SF1">
    <property type="entry name" value="COB--COM HETERODISULFIDE REDUCTASE IRON-SULFUR SUBUNIT A"/>
    <property type="match status" value="1"/>
</dbReference>
<evidence type="ECO:0000256" key="5">
    <source>
        <dbReference type="ARBA" id="ARBA00022723"/>
    </source>
</evidence>
<reference evidence="11" key="2">
    <citation type="submission" date="2024-06" db="EMBL/GenBank/DDBJ databases">
        <authorList>
            <person name="Plum-Jensen L.E."/>
            <person name="Schramm A."/>
            <person name="Marshall I.P.G."/>
        </authorList>
    </citation>
    <scope>NUCLEOTIDE SEQUENCE</scope>
    <source>
        <strain evidence="11">Rat1</strain>
    </source>
</reference>
<dbReference type="PANTHER" id="PTHR43498">
    <property type="entry name" value="FERREDOXIN:COB-COM HETERODISULFIDE REDUCTASE SUBUNIT A"/>
    <property type="match status" value="1"/>
</dbReference>
<dbReference type="Gene3D" id="3.50.50.60">
    <property type="entry name" value="FAD/NAD(P)-binding domain"/>
    <property type="match status" value="3"/>
</dbReference>
<sequence>MSKRIGFYICHCGINIAYKVRVEEVAQYAATLPGVVVARDYLFMCSDPGQELVEKDIKEHKLDCVVVASCSPRMHEKTFRAACQRAGLNPYKAFHMVCVREHVSWVTESEDEATKKAKTVVRAGIQRVPNQKPLTPGKFSVNTNTLVVGGGIAGMQASLDIAKAGYKVYLVEKGSTVGNHMLQYDKTFPTLDCAACIGTPKMVSVGQHPNIELITNAEVKEVNGFVGNFKIKVNKKPRYVKEGVCTGCGDCAKVCPITRPNEWDVGIANRKAIYRSFPQAVPITYVIDKKGTAPCKATCPAHVSIQGFIALMEEGKYKEAVRLFKKDHPFPATCGRVCHHPCEGACTRGDVDQPMAIQYLHRYLADLDLDSDNPYLPEIPHKRKEKVAIIGSGPAGLTAAYYLALKGYQVTIFEKLPVKGGMMAVGIPEYRLPRDILAKEIGIIEKMGVEIKTNTAFGKDVTAEGLKKEGYQALFIGTGLHGSRELGVPGENMKGILSGVDFLRNVSLGKDIDVGKEVLVIGGGNVAVDVALTAKRVGGEKVTMVCLEKREEMPAWDYEVAEALEEKVEIVNSLGPKQFVGKENICAGVEFKRCAAVFDANGAFNPQYDEADLTTLNADTVIVAIGQSAELDFAESQNVAVTKRGGLDVDPLTLQSPTSWIFAGGDAVHGPRSVVEAIESGKQAAESIDRYINNKDLEEGREKKWAYVKPDLKGKKKATREKPPVLTVKERKGNFKEIKGTLSEEQVQREVTRCVECGVCSECYQCVDACLPKAIDHEMQPENLELEVGSIIVATGFDLMDPTPMTQYGYGKYRNVFTSFEFERLSNATGPTAGKLLIRDENEEFTKVPKSVAILHCIGSRDQNHHEYCSRVCCMYALKFAHLLKDKCGHDTIVYNFYIDMRCFGKGYEEFYKKVQAEGVRMIRGKAGKITELEDKTLVVRAEDTLSGRMVEINVEMAILCMAMEPRKDAVDVARTFGISTGAEGFFQEEHPKLEPVSTPSGGVFLAGTCQGPKDIPDTVAQAKGAASECLALSSSGTVEISPMISSIDPDVCIGCQACIGLCAYKAITFNAYKRVSEVNEALCKGCGSCAGHCPSGAAKVKHFTDKQIFAEIDGILQ</sequence>
<accession>A0AAU8LUC3</accession>
<dbReference type="InterPro" id="IPR017900">
    <property type="entry name" value="4Fe4S_Fe_S_CS"/>
</dbReference>
<name>A0AAU8LUC3_9BACT</name>
<gene>
    <name evidence="11" type="ORF">Q3M24_19865</name>
</gene>
<dbReference type="Pfam" id="PF00890">
    <property type="entry name" value="FAD_binding_2"/>
    <property type="match status" value="1"/>
</dbReference>
<dbReference type="SUPFAM" id="SSF51971">
    <property type="entry name" value="Nucleotide-binding domain"/>
    <property type="match status" value="1"/>
</dbReference>
<evidence type="ECO:0000256" key="3">
    <source>
        <dbReference type="ARBA" id="ARBA00022485"/>
    </source>
</evidence>
<dbReference type="PROSITE" id="PS00198">
    <property type="entry name" value="4FE4S_FER_1"/>
    <property type="match status" value="2"/>
</dbReference>
<keyword evidence="7" id="KW-0560">Oxidoreductase</keyword>
<evidence type="ECO:0000256" key="6">
    <source>
        <dbReference type="ARBA" id="ARBA00022827"/>
    </source>
</evidence>
<dbReference type="Pfam" id="PF07992">
    <property type="entry name" value="Pyr_redox_2"/>
    <property type="match status" value="1"/>
</dbReference>
<protein>
    <submittedName>
        <fullName evidence="11">FAD-dependent oxidoreductase</fullName>
    </submittedName>
</protein>
<dbReference type="GO" id="GO:0016491">
    <property type="term" value="F:oxidoreductase activity"/>
    <property type="evidence" value="ECO:0007669"/>
    <property type="project" value="UniProtKB-KW"/>
</dbReference>
<dbReference type="InterPro" id="IPR009051">
    <property type="entry name" value="Helical_ferredxn"/>
</dbReference>
<reference evidence="11" key="1">
    <citation type="journal article" date="2024" name="Syst. Appl. Microbiol.">
        <title>First single-strain enrichments of Electrothrix cable bacteria, description of E. aestuarii sp. nov. and E. rattekaaiensis sp. nov., and proposal of a cable bacteria taxonomy following the rules of the SeqCode.</title>
        <authorList>
            <person name="Plum-Jensen L.E."/>
            <person name="Schramm A."/>
            <person name="Marshall I.P.G."/>
        </authorList>
    </citation>
    <scope>NUCLEOTIDE SEQUENCE</scope>
    <source>
        <strain evidence="11">Rat1</strain>
    </source>
</reference>
<dbReference type="PRINTS" id="PR00419">
    <property type="entry name" value="ADXRDTASE"/>
</dbReference>
<evidence type="ECO:0000259" key="10">
    <source>
        <dbReference type="PROSITE" id="PS51379"/>
    </source>
</evidence>
<feature type="domain" description="4Fe-4S ferredoxin-type" evidence="10">
    <location>
        <begin position="1044"/>
        <end position="1073"/>
    </location>
</feature>
<dbReference type="InterPro" id="IPR028261">
    <property type="entry name" value="DPD_II"/>
</dbReference>
<dbReference type="Pfam" id="PF14691">
    <property type="entry name" value="Fer4_20"/>
    <property type="match status" value="1"/>
</dbReference>
<keyword evidence="9" id="KW-0411">Iron-sulfur</keyword>
<dbReference type="InterPro" id="IPR039650">
    <property type="entry name" value="HdrA-like"/>
</dbReference>
<evidence type="ECO:0000256" key="2">
    <source>
        <dbReference type="ARBA" id="ARBA00006561"/>
    </source>
</evidence>
<keyword evidence="4" id="KW-0285">Flavoprotein</keyword>
<keyword evidence="3" id="KW-0004">4Fe-4S</keyword>
<dbReference type="PROSITE" id="PS51379">
    <property type="entry name" value="4FE4S_FER_2"/>
    <property type="match status" value="3"/>
</dbReference>
<dbReference type="KEGG" id="eaj:Q3M24_19865"/>
<dbReference type="SUPFAM" id="SSF51905">
    <property type="entry name" value="FAD/NAD(P)-binding domain"/>
    <property type="match status" value="2"/>
</dbReference>
<comment type="similarity">
    <text evidence="2">Belongs to the HdrA family.</text>
</comment>
<evidence type="ECO:0000256" key="4">
    <source>
        <dbReference type="ARBA" id="ARBA00022630"/>
    </source>
</evidence>
<dbReference type="SUPFAM" id="SSF46548">
    <property type="entry name" value="alpha-helical ferredoxin"/>
    <property type="match status" value="2"/>
</dbReference>
<dbReference type="GO" id="GO:0051539">
    <property type="term" value="F:4 iron, 4 sulfur cluster binding"/>
    <property type="evidence" value="ECO:0007669"/>
    <property type="project" value="UniProtKB-KW"/>
</dbReference>
<dbReference type="SUPFAM" id="SSF54862">
    <property type="entry name" value="4Fe-4S ferredoxins"/>
    <property type="match status" value="1"/>
</dbReference>
<evidence type="ECO:0000313" key="11">
    <source>
        <dbReference type="EMBL" id="XCN72521.1"/>
    </source>
</evidence>
<evidence type="ECO:0000256" key="9">
    <source>
        <dbReference type="ARBA" id="ARBA00023014"/>
    </source>
</evidence>
<keyword evidence="5" id="KW-0479">Metal-binding</keyword>
<dbReference type="InterPro" id="IPR023753">
    <property type="entry name" value="FAD/NAD-binding_dom"/>
</dbReference>
<dbReference type="Pfam" id="PF13237">
    <property type="entry name" value="Fer4_10"/>
    <property type="match status" value="1"/>
</dbReference>
<dbReference type="Gene3D" id="1.10.1060.10">
    <property type="entry name" value="Alpha-helical ferredoxin"/>
    <property type="match status" value="1"/>
</dbReference>
<dbReference type="GO" id="GO:0046872">
    <property type="term" value="F:metal ion binding"/>
    <property type="evidence" value="ECO:0007669"/>
    <property type="project" value="UniProtKB-KW"/>
</dbReference>
<dbReference type="InterPro" id="IPR017896">
    <property type="entry name" value="4Fe4S_Fe-S-bd"/>
</dbReference>
<feature type="domain" description="4Fe-4S ferredoxin-type" evidence="10">
    <location>
        <begin position="235"/>
        <end position="266"/>
    </location>
</feature>
<dbReference type="Gene3D" id="3.30.70.20">
    <property type="match status" value="2"/>
</dbReference>
<organism evidence="11">
    <name type="scientific">Candidatus Electrothrix aestuarii</name>
    <dbReference type="NCBI Taxonomy" id="3062594"/>
    <lineage>
        <taxon>Bacteria</taxon>
        <taxon>Pseudomonadati</taxon>
        <taxon>Thermodesulfobacteriota</taxon>
        <taxon>Desulfobulbia</taxon>
        <taxon>Desulfobulbales</taxon>
        <taxon>Desulfobulbaceae</taxon>
        <taxon>Candidatus Electrothrix</taxon>
    </lineage>
</organism>